<dbReference type="EMBL" id="BK015959">
    <property type="protein sequence ID" value="DAF87063.1"/>
    <property type="molecule type" value="Genomic_DNA"/>
</dbReference>
<sequence>MRKVIQVSAAMTKNRFDNQDCRVVALCDDGTVWCTSLFANSGMELEWIKLKDIPQDEVLSDTQIRINELNIADVYDLELPERAYNCLKAEGILSTYDLVRKTEVELLKIPMLGKKSIIEIKCVLESQGLRLGMKE</sequence>
<keyword evidence="2" id="KW-0804">Transcription</keyword>
<keyword evidence="2" id="KW-0240">DNA-directed RNA polymerase</keyword>
<evidence type="ECO:0000259" key="1">
    <source>
        <dbReference type="Pfam" id="PF03118"/>
    </source>
</evidence>
<dbReference type="Gene3D" id="1.10.150.20">
    <property type="entry name" value="5' to 3' exonuclease, C-terminal subdomain"/>
    <property type="match status" value="1"/>
</dbReference>
<organism evidence="2">
    <name type="scientific">Phage sp. ctHEp8</name>
    <dbReference type="NCBI Taxonomy" id="2825790"/>
    <lineage>
        <taxon>Viruses</taxon>
    </lineage>
</organism>
<dbReference type="SUPFAM" id="SSF47789">
    <property type="entry name" value="C-terminal domain of RNA polymerase alpha subunit"/>
    <property type="match status" value="1"/>
</dbReference>
<dbReference type="Pfam" id="PF03118">
    <property type="entry name" value="RNA_pol_A_CTD"/>
    <property type="match status" value="1"/>
</dbReference>
<dbReference type="GO" id="GO:0003899">
    <property type="term" value="F:DNA-directed RNA polymerase activity"/>
    <property type="evidence" value="ECO:0007669"/>
    <property type="project" value="InterPro"/>
</dbReference>
<dbReference type="GO" id="GO:0006351">
    <property type="term" value="P:DNA-templated transcription"/>
    <property type="evidence" value="ECO:0007669"/>
    <property type="project" value="InterPro"/>
</dbReference>
<dbReference type="GO" id="GO:0000428">
    <property type="term" value="C:DNA-directed RNA polymerase complex"/>
    <property type="evidence" value="ECO:0007669"/>
    <property type="project" value="UniProtKB-KW"/>
</dbReference>
<reference evidence="2" key="1">
    <citation type="journal article" date="2021" name="Proc. Natl. Acad. Sci. U.S.A.">
        <title>A Catalog of Tens of Thousands of Viruses from Human Metagenomes Reveals Hidden Associations with Chronic Diseases.</title>
        <authorList>
            <person name="Tisza M.J."/>
            <person name="Buck C.B."/>
        </authorList>
    </citation>
    <scope>NUCLEOTIDE SEQUENCE</scope>
    <source>
        <strain evidence="2">CtHEp8</strain>
    </source>
</reference>
<protein>
    <submittedName>
        <fullName evidence="2">DNA-directed RNA polymerase subunit alpha</fullName>
    </submittedName>
</protein>
<dbReference type="InterPro" id="IPR011260">
    <property type="entry name" value="RNAP_asu_C"/>
</dbReference>
<accession>A0A8S5TY16</accession>
<feature type="domain" description="RNA polymerase alpha subunit C-terminal" evidence="1">
    <location>
        <begin position="68"/>
        <end position="125"/>
    </location>
</feature>
<dbReference type="GO" id="GO:0003677">
    <property type="term" value="F:DNA binding"/>
    <property type="evidence" value="ECO:0007669"/>
    <property type="project" value="InterPro"/>
</dbReference>
<name>A0A8S5TY16_9VIRU</name>
<proteinExistence type="predicted"/>
<evidence type="ECO:0000313" key="2">
    <source>
        <dbReference type="EMBL" id="DAF87063.1"/>
    </source>
</evidence>